<dbReference type="Gene3D" id="3.40.50.2000">
    <property type="entry name" value="Glycogen Phosphorylase B"/>
    <property type="match status" value="2"/>
</dbReference>
<keyword evidence="5" id="KW-1185">Reference proteome</keyword>
<dbReference type="Proteomes" id="UP000467105">
    <property type="component" value="Chromosome"/>
</dbReference>
<dbReference type="RefSeq" id="WP_197745599.1">
    <property type="nucleotide sequence ID" value="NZ_AP022614.1"/>
</dbReference>
<dbReference type="Pfam" id="PF13692">
    <property type="entry name" value="Glyco_trans_1_4"/>
    <property type="match status" value="1"/>
</dbReference>
<evidence type="ECO:0000256" key="1">
    <source>
        <dbReference type="ARBA" id="ARBA00022676"/>
    </source>
</evidence>
<evidence type="ECO:0000256" key="2">
    <source>
        <dbReference type="ARBA" id="ARBA00022679"/>
    </source>
</evidence>
<evidence type="ECO:0000313" key="4">
    <source>
        <dbReference type="EMBL" id="BBZ47212.1"/>
    </source>
</evidence>
<keyword evidence="1" id="KW-0328">Glycosyltransferase</keyword>
<evidence type="ECO:0000259" key="3">
    <source>
        <dbReference type="Pfam" id="PF13439"/>
    </source>
</evidence>
<keyword evidence="2 4" id="KW-0808">Transferase</keyword>
<reference evidence="4 5" key="1">
    <citation type="journal article" date="2019" name="Emerg. Microbes Infect.">
        <title>Comprehensive subspecies identification of 175 nontuberculous mycobacteria species based on 7547 genomic profiles.</title>
        <authorList>
            <person name="Matsumoto Y."/>
            <person name="Kinjo T."/>
            <person name="Motooka D."/>
            <person name="Nabeya D."/>
            <person name="Jung N."/>
            <person name="Uechi K."/>
            <person name="Horii T."/>
            <person name="Iida T."/>
            <person name="Fujita J."/>
            <person name="Nakamura S."/>
        </authorList>
    </citation>
    <scope>NUCLEOTIDE SEQUENCE [LARGE SCALE GENOMIC DNA]</scope>
    <source>
        <strain evidence="4 5">JCM 14742</strain>
    </source>
</reference>
<dbReference type="AlphaFoldDB" id="A0A7I7Z0N9"/>
<sequence>MTQEPLKVGLLAPPWAAVPPPGYGGTESVVCQLAQGLIAAGHEVVLFATGDSTAPVPVVYAMASANWDRIGHGEVELPHVMRGYEALAGCDIIHDHTLLGPAWALATGYDRVVTTCHGPFSGALRGIYRRYGKRLPVVAISHDQASHAPEIAVDRVIHHGLDPDEYPQGCGDGDYLLFLGRMTPDKGVREAVLAARAAGEALIIAAKNREPAERAYFTEVIEPLLTDDVDVRGEVAGDAKLALLGAAKALLNPIQWAEPFGLVMIEAMACGTPVIACPNGAAPEIVDTGRTGFLCFDSADLVDAIHRVDELDRAVCRAAVTERFSTARMVDDHLALYQQMVSR</sequence>
<dbReference type="SUPFAM" id="SSF53756">
    <property type="entry name" value="UDP-Glycosyltransferase/glycogen phosphorylase"/>
    <property type="match status" value="1"/>
</dbReference>
<accession>A0A7I7Z0N9</accession>
<dbReference type="PANTHER" id="PTHR12526:SF595">
    <property type="entry name" value="BLL5217 PROTEIN"/>
    <property type="match status" value="1"/>
</dbReference>
<dbReference type="PANTHER" id="PTHR12526">
    <property type="entry name" value="GLYCOSYLTRANSFERASE"/>
    <property type="match status" value="1"/>
</dbReference>
<dbReference type="Pfam" id="PF13439">
    <property type="entry name" value="Glyco_transf_4"/>
    <property type="match status" value="1"/>
</dbReference>
<name>A0A7I7Z0N9_9MYCO</name>
<dbReference type="CDD" id="cd03802">
    <property type="entry name" value="GT4_AviGT4-like"/>
    <property type="match status" value="1"/>
</dbReference>
<feature type="domain" description="Glycosyltransferase subfamily 4-like N-terminal" evidence="3">
    <location>
        <begin position="23"/>
        <end position="164"/>
    </location>
</feature>
<dbReference type="GO" id="GO:0016757">
    <property type="term" value="F:glycosyltransferase activity"/>
    <property type="evidence" value="ECO:0007669"/>
    <property type="project" value="UniProtKB-KW"/>
</dbReference>
<organism evidence="4 5">
    <name type="scientific">Mycobacterium parmense</name>
    <dbReference type="NCBI Taxonomy" id="185642"/>
    <lineage>
        <taxon>Bacteria</taxon>
        <taxon>Bacillati</taxon>
        <taxon>Actinomycetota</taxon>
        <taxon>Actinomycetes</taxon>
        <taxon>Mycobacteriales</taxon>
        <taxon>Mycobacteriaceae</taxon>
        <taxon>Mycobacterium</taxon>
        <taxon>Mycobacterium simiae complex</taxon>
    </lineage>
</organism>
<proteinExistence type="predicted"/>
<protein>
    <submittedName>
        <fullName evidence="4">Glycosyl transferase</fullName>
    </submittedName>
</protein>
<dbReference type="InterPro" id="IPR028098">
    <property type="entry name" value="Glyco_trans_4-like_N"/>
</dbReference>
<dbReference type="EMBL" id="AP022614">
    <property type="protein sequence ID" value="BBZ47212.1"/>
    <property type="molecule type" value="Genomic_DNA"/>
</dbReference>
<evidence type="ECO:0000313" key="5">
    <source>
        <dbReference type="Proteomes" id="UP000467105"/>
    </source>
</evidence>
<gene>
    <name evidence="4" type="ORF">MPRM_44930</name>
</gene>